<protein>
    <submittedName>
        <fullName evidence="1">Uncharacterized protein</fullName>
    </submittedName>
</protein>
<comment type="caution">
    <text evidence="1">The sequence shown here is derived from an EMBL/GenBank/DDBJ whole genome shotgun (WGS) entry which is preliminary data.</text>
</comment>
<proteinExistence type="predicted"/>
<evidence type="ECO:0000313" key="2">
    <source>
        <dbReference type="Proteomes" id="UP000028073"/>
    </source>
</evidence>
<accession>A0A081N9A5</accession>
<organism evidence="1 2">
    <name type="scientific">Endozoicomonas numazuensis</name>
    <dbReference type="NCBI Taxonomy" id="1137799"/>
    <lineage>
        <taxon>Bacteria</taxon>
        <taxon>Pseudomonadati</taxon>
        <taxon>Pseudomonadota</taxon>
        <taxon>Gammaproteobacteria</taxon>
        <taxon>Oceanospirillales</taxon>
        <taxon>Endozoicomonadaceae</taxon>
        <taxon>Endozoicomonas</taxon>
    </lineage>
</organism>
<name>A0A081N9A5_9GAMM</name>
<dbReference type="RefSeq" id="WP_034841277.1">
    <property type="nucleotide sequence ID" value="NZ_JOKH01000007.1"/>
</dbReference>
<dbReference type="AlphaFoldDB" id="A0A081N9A5"/>
<keyword evidence="2" id="KW-1185">Reference proteome</keyword>
<dbReference type="EMBL" id="JOKH01000007">
    <property type="protein sequence ID" value="KEQ15028.1"/>
    <property type="molecule type" value="Genomic_DNA"/>
</dbReference>
<reference evidence="1 2" key="1">
    <citation type="submission" date="2014-06" db="EMBL/GenBank/DDBJ databases">
        <title>Whole Genome Sequences of Three Symbiotic Endozoicomonas Bacteria.</title>
        <authorList>
            <person name="Neave M.J."/>
            <person name="Apprill A."/>
            <person name="Voolstra C.R."/>
        </authorList>
    </citation>
    <scope>NUCLEOTIDE SEQUENCE [LARGE SCALE GENOMIC DNA]</scope>
    <source>
        <strain evidence="1 2">DSM 25634</strain>
    </source>
</reference>
<dbReference type="OrthoDB" id="6267106at2"/>
<gene>
    <name evidence="1" type="ORF">GZ78_24410</name>
</gene>
<dbReference type="Proteomes" id="UP000028073">
    <property type="component" value="Unassembled WGS sequence"/>
</dbReference>
<dbReference type="eggNOG" id="ENOG5033BWR">
    <property type="taxonomic scope" value="Bacteria"/>
</dbReference>
<sequence>MDYFKYCDIKDLKPNARTILALQKIEKQTRLSWALKSLVATVPLYKIFIEPSPKHKEVYDALTYDWNEFEKVMSKVDALSKRKIGDIASMEAMNPHD</sequence>
<evidence type="ECO:0000313" key="1">
    <source>
        <dbReference type="EMBL" id="KEQ15028.1"/>
    </source>
</evidence>
<dbReference type="STRING" id="1137799.GZ78_24410"/>